<dbReference type="Proteomes" id="UP000484255">
    <property type="component" value="Unassembled WGS sequence"/>
</dbReference>
<dbReference type="Pfam" id="PF00596">
    <property type="entry name" value="Aldolase_II"/>
    <property type="match status" value="1"/>
</dbReference>
<dbReference type="SUPFAM" id="SSF53639">
    <property type="entry name" value="AraD/HMP-PK domain-like"/>
    <property type="match status" value="1"/>
</dbReference>
<reference evidence="2 3" key="1">
    <citation type="submission" date="2020-02" db="EMBL/GenBank/DDBJ databases">
        <title>Ideonella bacterium strain TBM-1.</title>
        <authorList>
            <person name="Chen W.-M."/>
        </authorList>
    </citation>
    <scope>NUCLEOTIDE SEQUENCE [LARGE SCALE GENOMIC DNA]</scope>
    <source>
        <strain evidence="2 3">TBM-1</strain>
    </source>
</reference>
<accession>A0A7C9PJP8</accession>
<feature type="domain" description="Class II aldolase/adducin N-terminal" evidence="1">
    <location>
        <begin position="15"/>
        <end position="216"/>
    </location>
</feature>
<dbReference type="InterPro" id="IPR001303">
    <property type="entry name" value="Aldolase_II/adducin_N"/>
</dbReference>
<comment type="caution">
    <text evidence="2">The sequence shown here is derived from an EMBL/GenBank/DDBJ whole genome shotgun (WGS) entry which is preliminary data.</text>
</comment>
<keyword evidence="3" id="KW-1185">Reference proteome</keyword>
<name>A0A7C9PJP8_9BURK</name>
<dbReference type="EMBL" id="JAAGOH010000024">
    <property type="protein sequence ID" value="NDY92931.1"/>
    <property type="molecule type" value="Genomic_DNA"/>
</dbReference>
<protein>
    <submittedName>
        <fullName evidence="2">Class II aldolase</fullName>
    </submittedName>
</protein>
<dbReference type="AlphaFoldDB" id="A0A7C9PJP8"/>
<evidence type="ECO:0000259" key="1">
    <source>
        <dbReference type="SMART" id="SM01007"/>
    </source>
</evidence>
<evidence type="ECO:0000313" key="2">
    <source>
        <dbReference type="EMBL" id="NDY92931.1"/>
    </source>
</evidence>
<dbReference type="Gene3D" id="3.40.225.10">
    <property type="entry name" value="Class II aldolase/adducin N-terminal domain"/>
    <property type="match status" value="1"/>
</dbReference>
<gene>
    <name evidence="2" type="ORF">G3A44_17190</name>
</gene>
<dbReference type="SMART" id="SM01007">
    <property type="entry name" value="Aldolase_II"/>
    <property type="match status" value="1"/>
</dbReference>
<evidence type="ECO:0000313" key="3">
    <source>
        <dbReference type="Proteomes" id="UP000484255"/>
    </source>
</evidence>
<dbReference type="RefSeq" id="WP_163458981.1">
    <property type="nucleotide sequence ID" value="NZ_JAAGOH010000024.1"/>
</dbReference>
<sequence length="376" mass="38751">MPHAPTAAPDPALATLAQLSARLGADPALIQAAGGNTSLKQPDGTLWVKGSGLWLRDARTRPMFVPVDGAAVRAGVRAGLADPVGPALRPDAAATGLRASIETTLHALMPHAVVLHVHAVDAIAWGVLPPAPGEGLQGPPLGLAAALAAFRWTWVPYARPGLDLTRAVAARLDAALPGQGPDVLLLANHGLVVGGDTAEMAAGRLTGVVSALRRPLRPLPAVDTSALAALAQASDWALPTHARAHAIAADAAHLRRAQAGVLYPDHVVFLGDQLATAPCPPHATTALAALPAWAHWLAGPAHQAGPQGGRPPVVALPGLGVLVRPDLGEAAQEMLACWSDVLRRLPDTPEPRCLPPAEAHALANWEAEKFRQQQGR</sequence>
<proteinExistence type="predicted"/>
<dbReference type="InterPro" id="IPR036409">
    <property type="entry name" value="Aldolase_II/adducin_N_sf"/>
</dbReference>
<organism evidence="2 3">
    <name type="scientific">Ideonella livida</name>
    <dbReference type="NCBI Taxonomy" id="2707176"/>
    <lineage>
        <taxon>Bacteria</taxon>
        <taxon>Pseudomonadati</taxon>
        <taxon>Pseudomonadota</taxon>
        <taxon>Betaproteobacteria</taxon>
        <taxon>Burkholderiales</taxon>
        <taxon>Sphaerotilaceae</taxon>
        <taxon>Ideonella</taxon>
    </lineage>
</organism>